<name>B9A1Q9_PHOMI</name>
<reference evidence="3" key="1">
    <citation type="journal article" date="2005" name="Curr. Genet.">
        <title>Identification and linkage mapping of the genes for the putative homeodomain protein (hox1) and the putative pheromone receptor protein homologue (rcb1) in a bipolar basidiomycete, Pholiota nameko.</title>
        <authorList>
            <person name="Aimi T."/>
            <person name="Yoshida R."/>
            <person name="Ishikawa M."/>
            <person name="Bao D."/>
            <person name="Kitamoto Y."/>
        </authorList>
    </citation>
    <scope>NUCLEOTIDE SEQUENCE</scope>
    <source>
        <strain evidence="3">NGW19-6</strain>
    </source>
</reference>
<feature type="compositionally biased region" description="Basic and acidic residues" evidence="1">
    <location>
        <begin position="53"/>
        <end position="63"/>
    </location>
</feature>
<evidence type="ECO:0000256" key="1">
    <source>
        <dbReference type="SAM" id="MobiDB-lite"/>
    </source>
</evidence>
<evidence type="ECO:0000259" key="2">
    <source>
        <dbReference type="Pfam" id="PF24845"/>
    </source>
</evidence>
<dbReference type="InterPro" id="IPR056138">
    <property type="entry name" value="DUF7721"/>
</dbReference>
<organism evidence="3">
    <name type="scientific">Pholiota microspora</name>
    <name type="common">White-rot fungus</name>
    <name type="synonym">Pholiota nameko</name>
    <dbReference type="NCBI Taxonomy" id="1538424"/>
    <lineage>
        <taxon>Eukaryota</taxon>
        <taxon>Fungi</taxon>
        <taxon>Dikarya</taxon>
        <taxon>Basidiomycota</taxon>
        <taxon>Agaricomycotina</taxon>
        <taxon>Agaricomycetes</taxon>
        <taxon>Agaricomycetidae</taxon>
        <taxon>Agaricales</taxon>
        <taxon>Agaricineae</taxon>
        <taxon>Strophariaceae</taxon>
        <taxon>Pholiota</taxon>
    </lineage>
</organism>
<feature type="compositionally biased region" description="Polar residues" evidence="1">
    <location>
        <begin position="41"/>
        <end position="52"/>
    </location>
</feature>
<gene>
    <name evidence="3" type="primary">beta-fg</name>
</gene>
<dbReference type="PANTHER" id="PTHR39477:SF1">
    <property type="entry name" value="BETA-FLANKING PROTEIN"/>
    <property type="match status" value="1"/>
</dbReference>
<sequence length="220" mass="22981">MSTTYALAADFCRSLIADHDIVLGLYCSPLAPYRRRCTTEVTGGQQYNSPHHSGQDNGDRNDVNQDEAVRTAQEHGSSDNSDIFSNALSFVSGNKQKHSEPVDEESVTKAHAQVYGDSDSSVPMPSAALQLCRQVLKKFTSGGESAGGGSQTQLISLAMAEATKLFDQNGAGSGNKQDAVNGAAMTVMKLLVQSKFSGAVGGGNSGGLGGLMSLAQQFGK</sequence>
<feature type="region of interest" description="Disordered" evidence="1">
    <location>
        <begin position="41"/>
        <end position="63"/>
    </location>
</feature>
<accession>B9A1Q9</accession>
<protein>
    <submittedName>
        <fullName evidence="3">Beta-flanking protein</fullName>
    </submittedName>
</protein>
<proteinExistence type="predicted"/>
<dbReference type="AlphaFoldDB" id="B9A1Q9"/>
<reference evidence="3" key="2">
    <citation type="journal article" date="2009" name="Mycol. Res.">
        <title>Genomic structure of the A mating-type locus in a bipolar basidiomycete, Pholiota nameko.</title>
        <authorList>
            <person name="Yi R."/>
            <person name="Tachikawa T."/>
            <person name="Ishikawa M."/>
            <person name="Mukaiyama H."/>
            <person name="Bao D."/>
            <person name="Aimi T."/>
        </authorList>
    </citation>
    <scope>NUCLEOTIDE SEQUENCE</scope>
    <source>
        <strain evidence="3">NGW19-6</strain>
    </source>
</reference>
<dbReference type="PANTHER" id="PTHR39477">
    <property type="entry name" value="CHROMOSOME 8, WHOLE GENOME SHOTGUN SEQUENCE"/>
    <property type="match status" value="1"/>
</dbReference>
<dbReference type="Pfam" id="PF24845">
    <property type="entry name" value="DUF7721"/>
    <property type="match status" value="1"/>
</dbReference>
<feature type="domain" description="DUF7721" evidence="2">
    <location>
        <begin position="65"/>
        <end position="144"/>
    </location>
</feature>
<evidence type="ECO:0000313" key="3">
    <source>
        <dbReference type="EMBL" id="BAH22598.1"/>
    </source>
</evidence>
<dbReference type="EMBL" id="AB435542">
    <property type="protein sequence ID" value="BAH22598.1"/>
    <property type="molecule type" value="Genomic_DNA"/>
</dbReference>